<dbReference type="GO" id="GO:0007508">
    <property type="term" value="P:larval heart development"/>
    <property type="evidence" value="ECO:0007669"/>
    <property type="project" value="TreeGrafter"/>
</dbReference>
<name>A0A0L7KTG7_OPEBR</name>
<dbReference type="EMBL" id="JTDY01006029">
    <property type="protein sequence ID" value="KOB66351.1"/>
    <property type="molecule type" value="Genomic_DNA"/>
</dbReference>
<proteinExistence type="predicted"/>
<evidence type="ECO:0000313" key="1">
    <source>
        <dbReference type="EMBL" id="KOB66351.1"/>
    </source>
</evidence>
<dbReference type="PANTHER" id="PTHR33395">
    <property type="entry name" value="TRANSCRIPTASE, PUTATIVE-RELATED-RELATED"/>
    <property type="match status" value="1"/>
</dbReference>
<dbReference type="AlphaFoldDB" id="A0A0L7KTG7"/>
<evidence type="ECO:0000313" key="2">
    <source>
        <dbReference type="Proteomes" id="UP000037510"/>
    </source>
</evidence>
<gene>
    <name evidence="1" type="ORF">OBRU01_17681</name>
</gene>
<sequence>MMFDLMEIVTDIDNVNVSKSCQLDDPENCKQHLLPLQNSVSIISLNIRSINKKFDDFTVLLNRIKFNFDLLILTECRLNEDISPPILTNYVHYYTKNLTNQNDGVVAFVRNTLTNVTVSEPTFSEGSCLLINIGNDICVIAIYRSPSFSNSTKFLNSLDNVLTSNRSYANIILVGDINIDILTNSMDRHQEEYLTLLASHGLLPGHLFNTREYKCLDHCKIKTKNKATTLVLPATITDHSPVLLQLITKRSINTQLFRTHHKTHFTAVCQELSQINWNITIDFTALEAATEIFLNTVAKIILKHTKTLKLARSKTNLKPWITPGLIKCMRRRDKLHIKLRKNPNNDNIINYRNLCNKILKKLKRTYEKSELQKNNKNSKETWKVIKRICNFPLKANPVDKLIKKEQNVCNALNKINEYFVNVGSNLAHDSLQSLGSTENDLANQCIELLAGDSNCVRLGSDLGPQVYCNSLVMM</sequence>
<protein>
    <recommendedName>
        <fullName evidence="3">Tick transposon</fullName>
    </recommendedName>
</protein>
<accession>A0A0L7KTG7</accession>
<reference evidence="1 2" key="1">
    <citation type="journal article" date="2015" name="Genome Biol. Evol.">
        <title>The genome of winter moth (Operophtera brumata) provides a genomic perspective on sexual dimorphism and phenology.</title>
        <authorList>
            <person name="Derks M.F."/>
            <person name="Smit S."/>
            <person name="Salis L."/>
            <person name="Schijlen E."/>
            <person name="Bossers A."/>
            <person name="Mateman C."/>
            <person name="Pijl A.S."/>
            <person name="de Ridder D."/>
            <person name="Groenen M.A."/>
            <person name="Visser M.E."/>
            <person name="Megens H.J."/>
        </authorList>
    </citation>
    <scope>NUCLEOTIDE SEQUENCE [LARGE SCALE GENOMIC DNA]</scope>
    <source>
        <strain evidence="1">WM2013NL</strain>
        <tissue evidence="1">Head and thorax</tissue>
    </source>
</reference>
<dbReference type="Proteomes" id="UP000037510">
    <property type="component" value="Unassembled WGS sequence"/>
</dbReference>
<dbReference type="PANTHER" id="PTHR33395:SF22">
    <property type="entry name" value="REVERSE TRANSCRIPTASE DOMAIN-CONTAINING PROTEIN"/>
    <property type="match status" value="1"/>
</dbReference>
<comment type="caution">
    <text evidence="1">The sequence shown here is derived from an EMBL/GenBank/DDBJ whole genome shotgun (WGS) entry which is preliminary data.</text>
</comment>
<evidence type="ECO:0008006" key="3">
    <source>
        <dbReference type="Google" id="ProtNLM"/>
    </source>
</evidence>
<organism evidence="1 2">
    <name type="scientific">Operophtera brumata</name>
    <name type="common">Winter moth</name>
    <name type="synonym">Phalaena brumata</name>
    <dbReference type="NCBI Taxonomy" id="104452"/>
    <lineage>
        <taxon>Eukaryota</taxon>
        <taxon>Metazoa</taxon>
        <taxon>Ecdysozoa</taxon>
        <taxon>Arthropoda</taxon>
        <taxon>Hexapoda</taxon>
        <taxon>Insecta</taxon>
        <taxon>Pterygota</taxon>
        <taxon>Neoptera</taxon>
        <taxon>Endopterygota</taxon>
        <taxon>Lepidoptera</taxon>
        <taxon>Glossata</taxon>
        <taxon>Ditrysia</taxon>
        <taxon>Geometroidea</taxon>
        <taxon>Geometridae</taxon>
        <taxon>Larentiinae</taxon>
        <taxon>Operophtera</taxon>
    </lineage>
</organism>
<dbReference type="Gene3D" id="3.60.10.10">
    <property type="entry name" value="Endonuclease/exonuclease/phosphatase"/>
    <property type="match status" value="1"/>
</dbReference>
<keyword evidence="2" id="KW-1185">Reference proteome</keyword>
<dbReference type="GO" id="GO:0061343">
    <property type="term" value="P:cell adhesion involved in heart morphogenesis"/>
    <property type="evidence" value="ECO:0007669"/>
    <property type="project" value="TreeGrafter"/>
</dbReference>
<dbReference type="InterPro" id="IPR036691">
    <property type="entry name" value="Endo/exonu/phosph_ase_sf"/>
</dbReference>
<dbReference type="SUPFAM" id="SSF56219">
    <property type="entry name" value="DNase I-like"/>
    <property type="match status" value="1"/>
</dbReference>
<dbReference type="STRING" id="104452.A0A0L7KTG7"/>
<dbReference type="GO" id="GO:0031012">
    <property type="term" value="C:extracellular matrix"/>
    <property type="evidence" value="ECO:0007669"/>
    <property type="project" value="TreeGrafter"/>
</dbReference>